<dbReference type="EMBL" id="CP019082">
    <property type="protein sequence ID" value="APW63531.1"/>
    <property type="molecule type" value="Genomic_DNA"/>
</dbReference>
<feature type="domain" description="Prohead serine protease" evidence="4">
    <location>
        <begin position="43"/>
        <end position="182"/>
    </location>
</feature>
<dbReference type="GO" id="GO:0006508">
    <property type="term" value="P:proteolysis"/>
    <property type="evidence" value="ECO:0007669"/>
    <property type="project" value="UniProtKB-KW"/>
</dbReference>
<sequence length="224" mass="24277">MSNPALPNNVERLWGSNVLTVRASQAVESLDASVDGDVVPGDVVIEGFANLYNTPIPILDLYVNYFLPGAFALSLADPAQDVLCCFNHDYSKLLGRRSAGTASFVEKPEGLWSSVRLPKGGEGPWVAEAVQRGDLQGQSITFQVLECTWDHKVDPPIRYISRAQLYEAGPVTDPACISTTIGEAQMQSSRLQAQQLVSMQISGNDDRGADDRVRLELDLAASLL</sequence>
<dbReference type="Proteomes" id="UP000186309">
    <property type="component" value="Chromosome"/>
</dbReference>
<dbReference type="OrthoDB" id="272868at2"/>
<evidence type="ECO:0000256" key="1">
    <source>
        <dbReference type="ARBA" id="ARBA00022612"/>
    </source>
</evidence>
<dbReference type="GO" id="GO:0008233">
    <property type="term" value="F:peptidase activity"/>
    <property type="evidence" value="ECO:0007669"/>
    <property type="project" value="UniProtKB-KW"/>
</dbReference>
<proteinExistence type="predicted"/>
<evidence type="ECO:0000256" key="3">
    <source>
        <dbReference type="ARBA" id="ARBA00022801"/>
    </source>
</evidence>
<dbReference type="InterPro" id="IPR054613">
    <property type="entry name" value="Peptidase_S78_dom"/>
</dbReference>
<organism evidence="5 6">
    <name type="scientific">Paludisphaera borealis</name>
    <dbReference type="NCBI Taxonomy" id="1387353"/>
    <lineage>
        <taxon>Bacteria</taxon>
        <taxon>Pseudomonadati</taxon>
        <taxon>Planctomycetota</taxon>
        <taxon>Planctomycetia</taxon>
        <taxon>Isosphaerales</taxon>
        <taxon>Isosphaeraceae</taxon>
        <taxon>Paludisphaera</taxon>
    </lineage>
</organism>
<protein>
    <recommendedName>
        <fullName evidence="4">Prohead serine protease domain-containing protein</fullName>
    </recommendedName>
</protein>
<keyword evidence="2" id="KW-0645">Protease</keyword>
<dbReference type="AlphaFoldDB" id="A0A1U7CX86"/>
<accession>A0A1U7CX86</accession>
<dbReference type="RefSeq" id="WP_076349865.1">
    <property type="nucleotide sequence ID" value="NZ_CP019082.1"/>
</dbReference>
<evidence type="ECO:0000259" key="4">
    <source>
        <dbReference type="Pfam" id="PF04586"/>
    </source>
</evidence>
<name>A0A1U7CX86_9BACT</name>
<dbReference type="NCBIfam" id="TIGR01543">
    <property type="entry name" value="proheadase_HK97"/>
    <property type="match status" value="1"/>
</dbReference>
<dbReference type="KEGG" id="pbor:BSF38_05103"/>
<evidence type="ECO:0000313" key="5">
    <source>
        <dbReference type="EMBL" id="APW63531.1"/>
    </source>
</evidence>
<keyword evidence="3" id="KW-0378">Hydrolase</keyword>
<dbReference type="InterPro" id="IPR006433">
    <property type="entry name" value="Prohead_protease"/>
</dbReference>
<keyword evidence="6" id="KW-1185">Reference proteome</keyword>
<evidence type="ECO:0000313" key="6">
    <source>
        <dbReference type="Proteomes" id="UP000186309"/>
    </source>
</evidence>
<reference evidence="6" key="1">
    <citation type="submission" date="2016-12" db="EMBL/GenBank/DDBJ databases">
        <title>Comparative genomics of four Isosphaeraceae planctomycetes: a common pool of plasmids and glycoside hydrolase genes.</title>
        <authorList>
            <person name="Ivanova A."/>
        </authorList>
    </citation>
    <scope>NUCLEOTIDE SEQUENCE [LARGE SCALE GENOMIC DNA]</scope>
    <source>
        <strain evidence="6">PX4</strain>
    </source>
</reference>
<dbReference type="STRING" id="1387353.BSF38_05103"/>
<gene>
    <name evidence="5" type="ORF">BSF38_05103</name>
</gene>
<dbReference type="Pfam" id="PF04586">
    <property type="entry name" value="Peptidase_S78"/>
    <property type="match status" value="1"/>
</dbReference>
<keyword evidence="1" id="KW-1188">Viral release from host cell</keyword>
<evidence type="ECO:0000256" key="2">
    <source>
        <dbReference type="ARBA" id="ARBA00022670"/>
    </source>
</evidence>